<name>A0ABQ7Q0R3_PLUXY</name>
<dbReference type="Proteomes" id="UP000823941">
    <property type="component" value="Chromosome 23"/>
</dbReference>
<evidence type="ECO:0000256" key="1">
    <source>
        <dbReference type="PIRNR" id="PIRNR000915"/>
    </source>
</evidence>
<proteinExistence type="inferred from homology"/>
<dbReference type="Gene3D" id="3.40.50.1000">
    <property type="entry name" value="HAD superfamily/HAD-like"/>
    <property type="match status" value="2"/>
</dbReference>
<dbReference type="PANTHER" id="PTHR19288">
    <property type="entry name" value="4-NITROPHENYLPHOSPHATASE-RELATED"/>
    <property type="match status" value="1"/>
</dbReference>
<accession>A0ABQ7Q0R3</accession>
<dbReference type="InterPro" id="IPR023214">
    <property type="entry name" value="HAD_sf"/>
</dbReference>
<dbReference type="NCBIfam" id="TIGR01460">
    <property type="entry name" value="HAD-SF-IIA"/>
    <property type="match status" value="1"/>
</dbReference>
<evidence type="ECO:0000313" key="3">
    <source>
        <dbReference type="Proteomes" id="UP000823941"/>
    </source>
</evidence>
<keyword evidence="1" id="KW-0378">Hydrolase</keyword>
<comment type="similarity">
    <text evidence="1">Belongs to the HAD-like hydrolase superfamily.</text>
</comment>
<dbReference type="Pfam" id="PF13344">
    <property type="entry name" value="Hydrolase_6"/>
    <property type="match status" value="1"/>
</dbReference>
<dbReference type="PIRSF" id="PIRSF000915">
    <property type="entry name" value="PGP-type_phosphatase"/>
    <property type="match status" value="1"/>
</dbReference>
<protein>
    <recommendedName>
        <fullName evidence="4">4-nitrophenylphosphatase</fullName>
    </recommendedName>
</protein>
<dbReference type="PANTHER" id="PTHR19288:SF4">
    <property type="entry name" value="RE04130P-RELATED"/>
    <property type="match status" value="1"/>
</dbReference>
<dbReference type="SUPFAM" id="SSF56784">
    <property type="entry name" value="HAD-like"/>
    <property type="match status" value="1"/>
</dbReference>
<organism evidence="2 3">
    <name type="scientific">Plutella xylostella</name>
    <name type="common">Diamondback moth</name>
    <name type="synonym">Plutella maculipennis</name>
    <dbReference type="NCBI Taxonomy" id="51655"/>
    <lineage>
        <taxon>Eukaryota</taxon>
        <taxon>Metazoa</taxon>
        <taxon>Ecdysozoa</taxon>
        <taxon>Arthropoda</taxon>
        <taxon>Hexapoda</taxon>
        <taxon>Insecta</taxon>
        <taxon>Pterygota</taxon>
        <taxon>Neoptera</taxon>
        <taxon>Endopterygota</taxon>
        <taxon>Lepidoptera</taxon>
        <taxon>Glossata</taxon>
        <taxon>Ditrysia</taxon>
        <taxon>Yponomeutoidea</taxon>
        <taxon>Plutellidae</taxon>
        <taxon>Plutella</taxon>
    </lineage>
</organism>
<sequence>MAKPVCLNDISKEDLKKFLGSFDHVFSDCDGVIWTKAPMPGSGDFFKVMQELGKTVHFVSNNSIRSKADYTALFDAVGQEKGFDRLTIPSIAIVEYLKSVKFDKTVYCVSAMGTINVLEANGFKCKYGPDLCPEDYHDFAQFGEDDPDIGAVVFDSDFKVNVPKLQKASTYLKRAEVLFICGASDRLVPLKAGCLGIGPGAFTEMVRAIVKRDFTLLAKPSPTFGHLAMKRAGVTDPSRVLFIGDMIEQDIGLGRATGFHTLLVLTNHTKEEMHANSIQPEYYASCLGDIVPQLKQLLSN</sequence>
<evidence type="ECO:0008006" key="4">
    <source>
        <dbReference type="Google" id="ProtNLM"/>
    </source>
</evidence>
<dbReference type="InterPro" id="IPR036412">
    <property type="entry name" value="HAD-like_sf"/>
</dbReference>
<gene>
    <name evidence="2" type="ORF">JYU34_017272</name>
</gene>
<dbReference type="InterPro" id="IPR006357">
    <property type="entry name" value="HAD-SF_hydro_IIA"/>
</dbReference>
<comment type="caution">
    <text evidence="2">The sequence shown here is derived from an EMBL/GenBank/DDBJ whole genome shotgun (WGS) entry which is preliminary data.</text>
</comment>
<reference evidence="2 3" key="1">
    <citation type="submission" date="2021-06" db="EMBL/GenBank/DDBJ databases">
        <title>A haploid diamondback moth (Plutella xylostella L.) genome assembly resolves 31 chromosomes and identifies a diamide resistance mutation.</title>
        <authorList>
            <person name="Ward C.M."/>
            <person name="Perry K.D."/>
            <person name="Baker G."/>
            <person name="Powis K."/>
            <person name="Heckel D.G."/>
            <person name="Baxter S.W."/>
        </authorList>
    </citation>
    <scope>NUCLEOTIDE SEQUENCE [LARGE SCALE GENOMIC DNA]</scope>
    <source>
        <strain evidence="2 3">LV</strain>
        <tissue evidence="2">Single pupa</tissue>
    </source>
</reference>
<dbReference type="EMBL" id="JAHIBW010000023">
    <property type="protein sequence ID" value="KAG7298825.1"/>
    <property type="molecule type" value="Genomic_DNA"/>
</dbReference>
<dbReference type="Pfam" id="PF13242">
    <property type="entry name" value="Hydrolase_like"/>
    <property type="match status" value="1"/>
</dbReference>
<evidence type="ECO:0000313" key="2">
    <source>
        <dbReference type="EMBL" id="KAG7298825.1"/>
    </source>
</evidence>
<keyword evidence="3" id="KW-1185">Reference proteome</keyword>